<dbReference type="SUPFAM" id="SSF52317">
    <property type="entry name" value="Class I glutamine amidotransferase-like"/>
    <property type="match status" value="1"/>
</dbReference>
<feature type="domain" description="DJ-1/PfpI" evidence="1">
    <location>
        <begin position="4"/>
        <end position="164"/>
    </location>
</feature>
<accession>A0ABZ3FLD1</accession>
<dbReference type="EMBL" id="CP154795">
    <property type="protein sequence ID" value="XAN05930.1"/>
    <property type="molecule type" value="Genomic_DNA"/>
</dbReference>
<evidence type="ECO:0000259" key="1">
    <source>
        <dbReference type="Pfam" id="PF01965"/>
    </source>
</evidence>
<evidence type="ECO:0000313" key="3">
    <source>
        <dbReference type="Proteomes" id="UP001442841"/>
    </source>
</evidence>
<reference evidence="2 3" key="1">
    <citation type="submission" date="2024-04" db="EMBL/GenBank/DDBJ databases">
        <title>Isolation of an actinomycete strain from pig manure.</title>
        <authorList>
            <person name="Gong T."/>
            <person name="Yu Z."/>
            <person name="An M."/>
            <person name="Wei C."/>
            <person name="Yang W."/>
            <person name="Liu L."/>
        </authorList>
    </citation>
    <scope>NUCLEOTIDE SEQUENCE [LARGE SCALE GENOMIC DNA]</scope>
    <source>
        <strain evidence="2 3">ZF39</strain>
    </source>
</reference>
<organism evidence="2 3">
    <name type="scientific">Ammonicoccus fulvus</name>
    <dbReference type="NCBI Taxonomy" id="3138240"/>
    <lineage>
        <taxon>Bacteria</taxon>
        <taxon>Bacillati</taxon>
        <taxon>Actinomycetota</taxon>
        <taxon>Actinomycetes</taxon>
        <taxon>Propionibacteriales</taxon>
        <taxon>Propionibacteriaceae</taxon>
        <taxon>Ammonicoccus</taxon>
    </lineage>
</organism>
<dbReference type="InterPro" id="IPR029062">
    <property type="entry name" value="Class_I_gatase-like"/>
</dbReference>
<dbReference type="Gene3D" id="3.40.50.880">
    <property type="match status" value="1"/>
</dbReference>
<sequence>MRDIVLYATDTMADWEFAYITTEITRAEQSRPGRFRLVLAGAAKGTVTTLGGLPLTATTTLAELDPEQVAVLVVPGADTYAEGHEPLLDAVRSLAAAGVPIAAICGGTLALARSGLLDDRAHTSNAPIFLASSGYAGAGHYDFAPVVSDRGVITATGLRPVEFSGAVFRAVGLYPDSLVDAWLALQESNEADDFFRLMDEYGAFANA</sequence>
<evidence type="ECO:0000313" key="2">
    <source>
        <dbReference type="EMBL" id="XAN05930.1"/>
    </source>
</evidence>
<dbReference type="RefSeq" id="WP_425307364.1">
    <property type="nucleotide sequence ID" value="NZ_CP154795.1"/>
</dbReference>
<dbReference type="Proteomes" id="UP001442841">
    <property type="component" value="Chromosome"/>
</dbReference>
<dbReference type="InterPro" id="IPR052158">
    <property type="entry name" value="INH-QAR"/>
</dbReference>
<name>A0ABZ3FLD1_9ACTN</name>
<proteinExistence type="predicted"/>
<protein>
    <submittedName>
        <fullName evidence="2">DJ-1/PfpI family protein</fullName>
    </submittedName>
</protein>
<dbReference type="Pfam" id="PF01965">
    <property type="entry name" value="DJ-1_PfpI"/>
    <property type="match status" value="1"/>
</dbReference>
<gene>
    <name evidence="2" type="ORF">AADG42_00930</name>
</gene>
<dbReference type="InterPro" id="IPR002818">
    <property type="entry name" value="DJ-1/PfpI"/>
</dbReference>
<dbReference type="PANTHER" id="PTHR43130">
    <property type="entry name" value="ARAC-FAMILY TRANSCRIPTIONAL REGULATOR"/>
    <property type="match status" value="1"/>
</dbReference>
<dbReference type="PANTHER" id="PTHR43130:SF3">
    <property type="entry name" value="HTH-TYPE TRANSCRIPTIONAL REGULATOR RV1931C"/>
    <property type="match status" value="1"/>
</dbReference>
<keyword evidence="3" id="KW-1185">Reference proteome</keyword>